<protein>
    <submittedName>
        <fullName evidence="1">Predicted protein</fullName>
    </submittedName>
</protein>
<evidence type="ECO:0000313" key="2">
    <source>
        <dbReference type="Proteomes" id="UP000008142"/>
    </source>
</evidence>
<proteinExistence type="predicted"/>
<sequence>MPGHKAFYDTGNDMLGHWGKRALSHQRHAGSKGDEPIQTPNTITLIVAITTTCIRPLGQKSSITTSAVVLSQSALICVDSCHCLRIRELASRQQSLQPKPNLLNRTQLLWDRIQVYAPDVGRCFGCARYSGSVQTDGPGPRFPPLLDLEILSIVR</sequence>
<dbReference type="Proteomes" id="UP000008142">
    <property type="component" value="Unassembled WGS sequence"/>
</dbReference>
<dbReference type="AlphaFoldDB" id="F0U9W9"/>
<name>F0U9W9_AJEC8</name>
<dbReference type="EMBL" id="DS990637">
    <property type="protein sequence ID" value="EGC42791.1"/>
    <property type="molecule type" value="Genomic_DNA"/>
</dbReference>
<gene>
    <name evidence="1" type="ORF">HCEG_02006</name>
</gene>
<evidence type="ECO:0000313" key="1">
    <source>
        <dbReference type="EMBL" id="EGC42791.1"/>
    </source>
</evidence>
<reference evidence="2" key="1">
    <citation type="submission" date="2008-07" db="EMBL/GenBank/DDBJ databases">
        <title>Annotation of Ajellomyces capsulatus strain H88.</title>
        <authorList>
            <person name="Champion M."/>
            <person name="Cuomo C."/>
            <person name="Ma L.-J."/>
            <person name="Henn M.R."/>
            <person name="Sil A."/>
            <person name="Goldman B."/>
            <person name="Young S.K."/>
            <person name="Kodira C.D."/>
            <person name="Zeng Q."/>
            <person name="Koehrsen M."/>
            <person name="Alvarado L."/>
            <person name="Berlin A."/>
            <person name="Borenstein D."/>
            <person name="Chen Z."/>
            <person name="Engels R."/>
            <person name="Freedman E."/>
            <person name="Gellesch M."/>
            <person name="Goldberg J."/>
            <person name="Griggs A."/>
            <person name="Gujja S."/>
            <person name="Heiman D."/>
            <person name="Hepburn T."/>
            <person name="Howarth C."/>
            <person name="Jen D."/>
            <person name="Larson L."/>
            <person name="Lewis B."/>
            <person name="Mehta T."/>
            <person name="Park D."/>
            <person name="Pearson M."/>
            <person name="Roberts A."/>
            <person name="Saif S."/>
            <person name="Shea T."/>
            <person name="Shenoy N."/>
            <person name="Sisk P."/>
            <person name="Stolte C."/>
            <person name="Sykes S."/>
            <person name="Walk T."/>
            <person name="White J."/>
            <person name="Yandava C."/>
            <person name="Klein B."/>
            <person name="McEwen J.G."/>
            <person name="Puccia R."/>
            <person name="Goldman G.H."/>
            <person name="Felipe M.S."/>
            <person name="Nino-Vega G."/>
            <person name="San-Blas G."/>
            <person name="Taylor J."/>
            <person name="Mendoza L."/>
            <person name="Galagan J."/>
            <person name="Nusbaum C."/>
            <person name="Birren B."/>
        </authorList>
    </citation>
    <scope>NUCLEOTIDE SEQUENCE [LARGE SCALE GENOMIC DNA]</scope>
    <source>
        <strain evidence="2">H88</strain>
    </source>
</reference>
<dbReference type="HOGENOM" id="CLU_1694995_0_0_1"/>
<organism evidence="2">
    <name type="scientific">Ajellomyces capsulatus (strain H88)</name>
    <name type="common">Darling's disease fungus</name>
    <name type="synonym">Histoplasma capsulatum</name>
    <dbReference type="NCBI Taxonomy" id="544711"/>
    <lineage>
        <taxon>Eukaryota</taxon>
        <taxon>Fungi</taxon>
        <taxon>Dikarya</taxon>
        <taxon>Ascomycota</taxon>
        <taxon>Pezizomycotina</taxon>
        <taxon>Eurotiomycetes</taxon>
        <taxon>Eurotiomycetidae</taxon>
        <taxon>Onygenales</taxon>
        <taxon>Ajellomycetaceae</taxon>
        <taxon>Histoplasma</taxon>
    </lineage>
</organism>
<accession>F0U9W9</accession>